<protein>
    <submittedName>
        <fullName evidence="1">Uncharacterized protein</fullName>
    </submittedName>
</protein>
<comment type="caution">
    <text evidence="1">The sequence shown here is derived from an EMBL/GenBank/DDBJ whole genome shotgun (WGS) entry which is preliminary data.</text>
</comment>
<accession>A0A7K0C2Z2</accession>
<gene>
    <name evidence="1" type="ORF">ACRB68_59210</name>
</gene>
<dbReference type="RefSeq" id="WP_153538309.1">
    <property type="nucleotide sequence ID" value="NZ_WEGH01000004.1"/>
</dbReference>
<evidence type="ECO:0000313" key="1">
    <source>
        <dbReference type="EMBL" id="MQY07819.1"/>
    </source>
</evidence>
<name>A0A7K0C2Z2_9ACTN</name>
<dbReference type="EMBL" id="WEGH01000004">
    <property type="protein sequence ID" value="MQY07819.1"/>
    <property type="molecule type" value="Genomic_DNA"/>
</dbReference>
<reference evidence="1 2" key="1">
    <citation type="submission" date="2019-10" db="EMBL/GenBank/DDBJ databases">
        <title>Actinomadura rubteroloni sp. nov. and Actinomadura macrotermitis sp. nov., isolated from the gut of fungus growing-termite Macrotermes natalensis.</title>
        <authorList>
            <person name="Benndorf R."/>
            <person name="Martin K."/>
            <person name="Kuefner M."/>
            <person name="De Beer W."/>
            <person name="Kaster A.-K."/>
            <person name="Vollmers J."/>
            <person name="Poulsen M."/>
            <person name="Beemelmanns C."/>
        </authorList>
    </citation>
    <scope>NUCLEOTIDE SEQUENCE [LARGE SCALE GENOMIC DNA]</scope>
    <source>
        <strain evidence="1 2">RB68</strain>
    </source>
</reference>
<organism evidence="1 2">
    <name type="scientific">Actinomadura macrotermitis</name>
    <dbReference type="NCBI Taxonomy" id="2585200"/>
    <lineage>
        <taxon>Bacteria</taxon>
        <taxon>Bacillati</taxon>
        <taxon>Actinomycetota</taxon>
        <taxon>Actinomycetes</taxon>
        <taxon>Streptosporangiales</taxon>
        <taxon>Thermomonosporaceae</taxon>
        <taxon>Actinomadura</taxon>
    </lineage>
</organism>
<dbReference type="AlphaFoldDB" id="A0A7K0C2Z2"/>
<keyword evidence="2" id="KW-1185">Reference proteome</keyword>
<dbReference type="Proteomes" id="UP000487268">
    <property type="component" value="Unassembled WGS sequence"/>
</dbReference>
<evidence type="ECO:0000313" key="2">
    <source>
        <dbReference type="Proteomes" id="UP000487268"/>
    </source>
</evidence>
<proteinExistence type="predicted"/>
<sequence>MTTSAVRGRLLVAVLALLGFVVPVSLDIVSAAGGPGRVASAGEAAGGRPVLVRQARPGARAGLRARAESRAESRAVAREHGASSSVFAPLLAILPARPRLTVPVRRVGRPVLWAARPPTVPGVAARGRAPPASTSTRS</sequence>